<sequence>MLEKAGTDDWQGETPEKTDDAAGALGAAAFGHKSTIEHVPRVQRTPAPSKYGTERADAPAEVSDASDAEGESLSLFEGDEGGLSAAQRRTLVLLLKHRYISAADHPAAWRTLLASTSRIKSRLNDLFLDLHVDKHYEVAFKRQAHGEGGAVFPTVLHDTSYTREETILLVVLRQRFRSDRASGHEFVIVDRDNLLEKVAHFRPAHATNRSGDAKKASAAIEALAKAHVLLRTSDPDRFRIAPVIEVLLPVQRLAELLDWLRAENGSASVEMTNAVVPLIEAEADAAETVAPVDRATPADSADPVGRVARNERIETPPHEDSDTAESAAAASAPDDDAENATPDTAPVAPELEPAV</sequence>
<accession>A0A1H1Y4T9</accession>
<dbReference type="Proteomes" id="UP000181956">
    <property type="component" value="Chromosome I"/>
</dbReference>
<dbReference type="Pfam" id="PF13835">
    <property type="entry name" value="DUF4194"/>
    <property type="match status" value="1"/>
</dbReference>
<organism evidence="2 3">
    <name type="scientific">Microterricola viridarii</name>
    <dbReference type="NCBI Taxonomy" id="412690"/>
    <lineage>
        <taxon>Bacteria</taxon>
        <taxon>Bacillati</taxon>
        <taxon>Actinomycetota</taxon>
        <taxon>Actinomycetes</taxon>
        <taxon>Micrococcales</taxon>
        <taxon>Microbacteriaceae</taxon>
        <taxon>Microterricola</taxon>
    </lineage>
</organism>
<feature type="compositionally biased region" description="Low complexity" evidence="1">
    <location>
        <begin position="21"/>
        <end position="31"/>
    </location>
</feature>
<dbReference type="RefSeq" id="WP_083364738.1">
    <property type="nucleotide sequence ID" value="NZ_LT629742.1"/>
</dbReference>
<evidence type="ECO:0000256" key="1">
    <source>
        <dbReference type="SAM" id="MobiDB-lite"/>
    </source>
</evidence>
<evidence type="ECO:0000313" key="3">
    <source>
        <dbReference type="Proteomes" id="UP000181956"/>
    </source>
</evidence>
<proteinExistence type="predicted"/>
<feature type="region of interest" description="Disordered" evidence="1">
    <location>
        <begin position="1"/>
        <end position="71"/>
    </location>
</feature>
<reference evidence="3" key="1">
    <citation type="submission" date="2016-10" db="EMBL/GenBank/DDBJ databases">
        <authorList>
            <person name="Varghese N."/>
            <person name="Submissions S."/>
        </authorList>
    </citation>
    <scope>NUCLEOTIDE SEQUENCE [LARGE SCALE GENOMIC DNA]</scope>
    <source>
        <strain evidence="3">DSM 21772</strain>
    </source>
</reference>
<dbReference type="STRING" id="412690.SAMN04489834_2979"/>
<keyword evidence="3" id="KW-1185">Reference proteome</keyword>
<gene>
    <name evidence="2" type="ORF">SAMN04489834_2979</name>
</gene>
<feature type="compositionally biased region" description="Basic and acidic residues" evidence="1">
    <location>
        <begin position="308"/>
        <end position="321"/>
    </location>
</feature>
<evidence type="ECO:0008006" key="4">
    <source>
        <dbReference type="Google" id="ProtNLM"/>
    </source>
</evidence>
<protein>
    <recommendedName>
        <fullName evidence="4">DUF4194 domain-containing protein</fullName>
    </recommendedName>
</protein>
<feature type="region of interest" description="Disordered" evidence="1">
    <location>
        <begin position="289"/>
        <end position="355"/>
    </location>
</feature>
<evidence type="ECO:0000313" key="2">
    <source>
        <dbReference type="EMBL" id="SDT16528.1"/>
    </source>
</evidence>
<dbReference type="EMBL" id="LT629742">
    <property type="protein sequence ID" value="SDT16528.1"/>
    <property type="molecule type" value="Genomic_DNA"/>
</dbReference>
<dbReference type="InterPro" id="IPR025449">
    <property type="entry name" value="JetB"/>
</dbReference>
<name>A0A1H1Y4T9_9MICO</name>
<dbReference type="AlphaFoldDB" id="A0A1H1Y4T9"/>
<dbReference type="OrthoDB" id="3725402at2"/>